<organism evidence="2 3">
    <name type="scientific">Deinococcus antarcticus</name>
    <dbReference type="NCBI Taxonomy" id="1298767"/>
    <lineage>
        <taxon>Bacteria</taxon>
        <taxon>Thermotogati</taxon>
        <taxon>Deinococcota</taxon>
        <taxon>Deinococci</taxon>
        <taxon>Deinococcales</taxon>
        <taxon>Deinococcaceae</taxon>
        <taxon>Deinococcus</taxon>
    </lineage>
</organism>
<reference evidence="3" key="1">
    <citation type="journal article" date="2019" name="Int. J. Syst. Evol. Microbiol.">
        <title>The Global Catalogue of Microorganisms (GCM) 10K type strain sequencing project: providing services to taxonomists for standard genome sequencing and annotation.</title>
        <authorList>
            <consortium name="The Broad Institute Genomics Platform"/>
            <consortium name="The Broad Institute Genome Sequencing Center for Infectious Disease"/>
            <person name="Wu L."/>
            <person name="Ma J."/>
        </authorList>
    </citation>
    <scope>NUCLEOTIDE SEQUENCE [LARGE SCALE GENOMIC DNA]</scope>
    <source>
        <strain evidence="3">CCTCC AB 2013263</strain>
    </source>
</reference>
<sequence>MAYERRSPSTTVARKLRREMTPEEVMLWQNLRGKRMGVSFRRQEPMGRYVADFVCYERKLVIELDGSQHLHRAEDRERDADMLEHGFLTLRFWNNDVRTNLSGVLERIQTTLESRKGL</sequence>
<feature type="domain" description="DUF559" evidence="1">
    <location>
        <begin position="10"/>
        <end position="112"/>
    </location>
</feature>
<keyword evidence="2" id="KW-0255">Endonuclease</keyword>
<keyword evidence="2" id="KW-0540">Nuclease</keyword>
<proteinExistence type="predicted"/>
<dbReference type="SUPFAM" id="SSF52980">
    <property type="entry name" value="Restriction endonuclease-like"/>
    <property type="match status" value="1"/>
</dbReference>
<comment type="caution">
    <text evidence="2">The sequence shown here is derived from an EMBL/GenBank/DDBJ whole genome shotgun (WGS) entry which is preliminary data.</text>
</comment>
<dbReference type="GO" id="GO:0004519">
    <property type="term" value="F:endonuclease activity"/>
    <property type="evidence" value="ECO:0007669"/>
    <property type="project" value="UniProtKB-KW"/>
</dbReference>
<dbReference type="InterPro" id="IPR047216">
    <property type="entry name" value="Endonuclease_DUF559_bact"/>
</dbReference>
<dbReference type="EMBL" id="JBHRZF010000171">
    <property type="protein sequence ID" value="MFC3862077.1"/>
    <property type="molecule type" value="Genomic_DNA"/>
</dbReference>
<keyword evidence="3" id="KW-1185">Reference proteome</keyword>
<evidence type="ECO:0000259" key="1">
    <source>
        <dbReference type="Pfam" id="PF04480"/>
    </source>
</evidence>
<dbReference type="Pfam" id="PF04480">
    <property type="entry name" value="DUF559"/>
    <property type="match status" value="1"/>
</dbReference>
<dbReference type="RefSeq" id="WP_380079604.1">
    <property type="nucleotide sequence ID" value="NZ_JBHRZF010000171.1"/>
</dbReference>
<dbReference type="PANTHER" id="PTHR38590">
    <property type="entry name" value="BLL0828 PROTEIN"/>
    <property type="match status" value="1"/>
</dbReference>
<dbReference type="Gene3D" id="3.40.960.10">
    <property type="entry name" value="VSR Endonuclease"/>
    <property type="match status" value="1"/>
</dbReference>
<dbReference type="Proteomes" id="UP001595748">
    <property type="component" value="Unassembled WGS sequence"/>
</dbReference>
<protein>
    <submittedName>
        <fullName evidence="2">Endonuclease domain-containing protein</fullName>
    </submittedName>
</protein>
<dbReference type="PANTHER" id="PTHR38590:SF1">
    <property type="entry name" value="BLL0828 PROTEIN"/>
    <property type="match status" value="1"/>
</dbReference>
<evidence type="ECO:0000313" key="3">
    <source>
        <dbReference type="Proteomes" id="UP001595748"/>
    </source>
</evidence>
<evidence type="ECO:0000313" key="2">
    <source>
        <dbReference type="EMBL" id="MFC3862077.1"/>
    </source>
</evidence>
<dbReference type="CDD" id="cd01038">
    <property type="entry name" value="Endonuclease_DUF559"/>
    <property type="match status" value="1"/>
</dbReference>
<keyword evidence="2" id="KW-0378">Hydrolase</keyword>
<gene>
    <name evidence="2" type="ORF">ACFOPQ_15010</name>
</gene>
<accession>A0ABV8AC42</accession>
<dbReference type="InterPro" id="IPR007569">
    <property type="entry name" value="DUF559"/>
</dbReference>
<name>A0ABV8AC42_9DEIO</name>
<dbReference type="InterPro" id="IPR011335">
    <property type="entry name" value="Restrct_endonuc-II-like"/>
</dbReference>